<feature type="region of interest" description="Disordered" evidence="1">
    <location>
        <begin position="175"/>
        <end position="227"/>
    </location>
</feature>
<feature type="compositionally biased region" description="Basic and acidic residues" evidence="1">
    <location>
        <begin position="393"/>
        <end position="403"/>
    </location>
</feature>
<evidence type="ECO:0000313" key="3">
    <source>
        <dbReference type="Proteomes" id="UP001303373"/>
    </source>
</evidence>
<evidence type="ECO:0000256" key="1">
    <source>
        <dbReference type="SAM" id="MobiDB-lite"/>
    </source>
</evidence>
<feature type="region of interest" description="Disordered" evidence="1">
    <location>
        <begin position="367"/>
        <end position="453"/>
    </location>
</feature>
<keyword evidence="3" id="KW-1185">Reference proteome</keyword>
<accession>A0AAQ3MDC7</accession>
<feature type="region of interest" description="Disordered" evidence="1">
    <location>
        <begin position="255"/>
        <end position="346"/>
    </location>
</feature>
<feature type="region of interest" description="Disordered" evidence="1">
    <location>
        <begin position="935"/>
        <end position="993"/>
    </location>
</feature>
<dbReference type="PANTHER" id="PTHR42068:SF1">
    <property type="entry name" value="YALI0B18964P"/>
    <property type="match status" value="1"/>
</dbReference>
<feature type="compositionally biased region" description="Polar residues" evidence="1">
    <location>
        <begin position="216"/>
        <end position="225"/>
    </location>
</feature>
<dbReference type="EMBL" id="CP138590">
    <property type="protein sequence ID" value="WPH03662.1"/>
    <property type="molecule type" value="Genomic_DNA"/>
</dbReference>
<proteinExistence type="predicted"/>
<organism evidence="2 3">
    <name type="scientific">Acrodontium crateriforme</name>
    <dbReference type="NCBI Taxonomy" id="150365"/>
    <lineage>
        <taxon>Eukaryota</taxon>
        <taxon>Fungi</taxon>
        <taxon>Dikarya</taxon>
        <taxon>Ascomycota</taxon>
        <taxon>Pezizomycotina</taxon>
        <taxon>Dothideomycetes</taxon>
        <taxon>Dothideomycetidae</taxon>
        <taxon>Mycosphaerellales</taxon>
        <taxon>Teratosphaeriaceae</taxon>
        <taxon>Acrodontium</taxon>
    </lineage>
</organism>
<name>A0AAQ3MDC7_9PEZI</name>
<feature type="region of interest" description="Disordered" evidence="1">
    <location>
        <begin position="467"/>
        <end position="656"/>
    </location>
</feature>
<gene>
    <name evidence="2" type="ORF">R9X50_00654500</name>
</gene>
<feature type="compositionally biased region" description="Polar residues" evidence="1">
    <location>
        <begin position="467"/>
        <end position="476"/>
    </location>
</feature>
<feature type="compositionally biased region" description="Basic and acidic residues" evidence="1">
    <location>
        <begin position="500"/>
        <end position="511"/>
    </location>
</feature>
<feature type="region of interest" description="Disordered" evidence="1">
    <location>
        <begin position="1"/>
        <end position="151"/>
    </location>
</feature>
<feature type="compositionally biased region" description="Polar residues" evidence="1">
    <location>
        <begin position="488"/>
        <end position="498"/>
    </location>
</feature>
<feature type="compositionally biased region" description="Basic and acidic residues" evidence="1">
    <location>
        <begin position="960"/>
        <end position="969"/>
    </location>
</feature>
<dbReference type="PANTHER" id="PTHR42068">
    <property type="entry name" value="YALI0B18964P"/>
    <property type="match status" value="1"/>
</dbReference>
<evidence type="ECO:0000313" key="2">
    <source>
        <dbReference type="EMBL" id="WPH03662.1"/>
    </source>
</evidence>
<feature type="compositionally biased region" description="Low complexity" evidence="1">
    <location>
        <begin position="21"/>
        <end position="35"/>
    </location>
</feature>
<feature type="compositionally biased region" description="Acidic residues" evidence="1">
    <location>
        <begin position="512"/>
        <end position="529"/>
    </location>
</feature>
<feature type="compositionally biased region" description="Basic and acidic residues" evidence="1">
    <location>
        <begin position="314"/>
        <end position="332"/>
    </location>
</feature>
<reference evidence="2 3" key="1">
    <citation type="submission" date="2023-11" db="EMBL/GenBank/DDBJ databases">
        <title>An acidophilic fungus is an integral part of prey digestion in a carnivorous sundew plant.</title>
        <authorList>
            <person name="Tsai I.J."/>
        </authorList>
    </citation>
    <scope>NUCLEOTIDE SEQUENCE [LARGE SCALE GENOMIC DNA]</scope>
    <source>
        <strain evidence="2">169a</strain>
    </source>
</reference>
<dbReference type="AlphaFoldDB" id="A0AAQ3MDC7"/>
<dbReference type="Proteomes" id="UP001303373">
    <property type="component" value="Chromosome 11"/>
</dbReference>
<protein>
    <submittedName>
        <fullName evidence="2">Uncharacterized protein</fullName>
    </submittedName>
</protein>
<feature type="compositionally biased region" description="Low complexity" evidence="1">
    <location>
        <begin position="106"/>
        <end position="131"/>
    </location>
</feature>
<sequence length="993" mass="107493">MPKNTILKNFGRRKSAGNILDGTPDSPTTDAPSSSFRVIDRPAKNIQSFDTADGRPSGKLSPTRPFNSPLRALRGKSVDDLGGNRWTSENPVEKLKQDRGSGGTTNSGSSGYYPSSSASPRLSSSSTLPSSVDADREEELFPVRKAPVAPMNLTMTAVDAPASNFASRAARAFSFGSQKNKSAQKSEDNIPPLPPLPNSRGNSSGRHSPQRDRGMTASSYASTAVPSKMENFCLADTSFGGDEGFGEMFASIGSLDRLSEGPTPPPAAARPDGVARKKPLPISKGADEEQDSEPMYPLRTHSRQGIRPTPIQTRDSRDDVRRFSWDGRRSDEELVSGSARESPSYLDDSGIARAFLAQSKTTDYSLVPERVSPGIDEGPKKEFGTNKPVDNTWTRKVELRNTHEPTFAKPSTVPQPRPGTLKQTGNKASRSRSGSSGSEDAPLWGPDSNEATPRAAKLAISSLYTNPNLFETSPTGPASRAVRPGAQNGATRRMTTAQFEKLRNRGDRSQEQSDDDTPVGDDEDEDEDDVVRAKKATMQRRKQEANMSIYRQQMKKVTGGGLTDLPTTRPPLDRQSSSAPSLHFGGIGGVPPTESVRGKSLDDDDEDIPLGVLQAHGFPGVGRPPTRTGENDLNHQRRTSGTGSVVGGGAGQGNLPPFARRLPMDPYYGSGIVSPLNRESLAFGGSGGSVYGGAQQLPPQGAHPGGLVGVIAGEERARAARRGSPNPTTGTFALPPMEPQVYHPQGAPIMPGMSGMPGMPMMPMMGGDPMQQQQQMQQFMQMQMQLFQQMMVMQQQQQQNMMPQQQGDFLQTPGRPMSMAPSFAGQNNGRAMTMMNHPPQWDAPGQQRNSHMPSGYSPSVNNMNMSGYTPSIAPSERSNVGMPSRYRPVSTVGDGSGRSQSLTSSMTLQAFTNQQTASDLRIAEDRRNTIRVVEKPKGAPTIRQRPIDPEDDEDEGWAEMSKKRSEKKFGWRKKTKTPNTQEESLSELYHNME</sequence>